<dbReference type="InterPro" id="IPR019812">
    <property type="entry name" value="Hydgase_assmbl_chp_CS"/>
</dbReference>
<dbReference type="GO" id="GO:0005506">
    <property type="term" value="F:iron ion binding"/>
    <property type="evidence" value="ECO:0007669"/>
    <property type="project" value="TreeGrafter"/>
</dbReference>
<name>A0A6N7IYG9_9FIRM</name>
<dbReference type="SUPFAM" id="SSF159127">
    <property type="entry name" value="HupF/HypC-like"/>
    <property type="match status" value="1"/>
</dbReference>
<evidence type="ECO:0000313" key="3">
    <source>
        <dbReference type="Proteomes" id="UP000460257"/>
    </source>
</evidence>
<comment type="similarity">
    <text evidence="1">Belongs to the HupF/HypC family.</text>
</comment>
<dbReference type="Pfam" id="PF01455">
    <property type="entry name" value="HupF_HypC"/>
    <property type="match status" value="1"/>
</dbReference>
<dbReference type="Gene3D" id="2.30.30.140">
    <property type="match status" value="1"/>
</dbReference>
<accession>A0A6N7IYG9</accession>
<evidence type="ECO:0000256" key="1">
    <source>
        <dbReference type="ARBA" id="ARBA00006018"/>
    </source>
</evidence>
<dbReference type="PANTHER" id="PTHR35177">
    <property type="entry name" value="HYDROGENASE MATURATION FACTOR HYBG"/>
    <property type="match status" value="1"/>
</dbReference>
<protein>
    <submittedName>
        <fullName evidence="2">HypC/HybG/HupF family hydrogenase formation chaperone</fullName>
    </submittedName>
</protein>
<comment type="caution">
    <text evidence="2">The sequence shown here is derived from an EMBL/GenBank/DDBJ whole genome shotgun (WGS) entry which is preliminary data.</text>
</comment>
<gene>
    <name evidence="2" type="ORF">FRC54_05420</name>
</gene>
<evidence type="ECO:0000313" key="2">
    <source>
        <dbReference type="EMBL" id="MQN01354.1"/>
    </source>
</evidence>
<dbReference type="EMBL" id="VOGC01000006">
    <property type="protein sequence ID" value="MQN01354.1"/>
    <property type="molecule type" value="Genomic_DNA"/>
</dbReference>
<sequence length="75" mass="8061">MCVALPGKVIAVRSHDRKAVVDFNGNRVDARTGFVDINPGDYVLVHAGCILQKLTEQDADEMNDIFSEIGSEAGA</sequence>
<dbReference type="AlphaFoldDB" id="A0A6N7IYG9"/>
<dbReference type="NCBIfam" id="TIGR00074">
    <property type="entry name" value="hypC_hupF"/>
    <property type="match status" value="1"/>
</dbReference>
<keyword evidence="3" id="KW-1185">Reference proteome</keyword>
<dbReference type="Proteomes" id="UP000460257">
    <property type="component" value="Unassembled WGS sequence"/>
</dbReference>
<reference evidence="2" key="1">
    <citation type="journal article" date="2020" name="Appl. Environ. Microbiol.">
        <title>Medium-Chain Fatty Acid Synthesis by 'Candidatus Weimeria bifida' gen. nov., sp. nov., and 'Candidatus Pseudoramibacter fermentans' sp. nov.</title>
        <authorList>
            <person name="Scarborough M.J."/>
            <person name="Myers K.S."/>
            <person name="Donohue T.J."/>
            <person name="Noguera D.R."/>
        </authorList>
    </citation>
    <scope>NUCLEOTIDE SEQUENCE</scope>
    <source>
        <strain evidence="2">LCO1.1</strain>
    </source>
</reference>
<dbReference type="PROSITE" id="PS01097">
    <property type="entry name" value="HUPF_HYPC"/>
    <property type="match status" value="1"/>
</dbReference>
<dbReference type="InterPro" id="IPR001109">
    <property type="entry name" value="Hydrogenase_HupF/HypC"/>
</dbReference>
<dbReference type="GO" id="GO:1902670">
    <property type="term" value="F:carbon dioxide binding"/>
    <property type="evidence" value="ECO:0007669"/>
    <property type="project" value="TreeGrafter"/>
</dbReference>
<dbReference type="GO" id="GO:0051604">
    <property type="term" value="P:protein maturation"/>
    <property type="evidence" value="ECO:0007669"/>
    <property type="project" value="TreeGrafter"/>
</dbReference>
<dbReference type="PANTHER" id="PTHR35177:SF2">
    <property type="entry name" value="HYDROGENASE MATURATION FACTOR HYBG"/>
    <property type="match status" value="1"/>
</dbReference>
<proteinExistence type="inferred from homology"/>
<organism evidence="2 3">
    <name type="scientific">Candidatus Weimeria bifida</name>
    <dbReference type="NCBI Taxonomy" id="2599074"/>
    <lineage>
        <taxon>Bacteria</taxon>
        <taxon>Bacillati</taxon>
        <taxon>Bacillota</taxon>
        <taxon>Clostridia</taxon>
        <taxon>Lachnospirales</taxon>
        <taxon>Lachnospiraceae</taxon>
        <taxon>Candidatus Weimeria</taxon>
    </lineage>
</organism>